<evidence type="ECO:0000256" key="1">
    <source>
        <dbReference type="SAM" id="MobiDB-lite"/>
    </source>
</evidence>
<dbReference type="EMBL" id="LAZR01038376">
    <property type="protein sequence ID" value="KKL19721.1"/>
    <property type="molecule type" value="Genomic_DNA"/>
</dbReference>
<evidence type="ECO:0000256" key="2">
    <source>
        <dbReference type="SAM" id="Phobius"/>
    </source>
</evidence>
<proteinExistence type="predicted"/>
<comment type="caution">
    <text evidence="3">The sequence shown here is derived from an EMBL/GenBank/DDBJ whole genome shotgun (WGS) entry which is preliminary data.</text>
</comment>
<dbReference type="AlphaFoldDB" id="A0A0F9DPY6"/>
<reference evidence="3" key="1">
    <citation type="journal article" date="2015" name="Nature">
        <title>Complex archaea that bridge the gap between prokaryotes and eukaryotes.</title>
        <authorList>
            <person name="Spang A."/>
            <person name="Saw J.H."/>
            <person name="Jorgensen S.L."/>
            <person name="Zaremba-Niedzwiedzka K."/>
            <person name="Martijn J."/>
            <person name="Lind A.E."/>
            <person name="van Eijk R."/>
            <person name="Schleper C."/>
            <person name="Guy L."/>
            <person name="Ettema T.J."/>
        </authorList>
    </citation>
    <scope>NUCLEOTIDE SEQUENCE</scope>
</reference>
<keyword evidence="2" id="KW-0472">Membrane</keyword>
<gene>
    <name evidence="3" type="ORF">LCGC14_2462600</name>
</gene>
<protein>
    <submittedName>
        <fullName evidence="3">Uncharacterized protein</fullName>
    </submittedName>
</protein>
<name>A0A0F9DPY6_9ZZZZ</name>
<sequence>VVSANFVSLLPLLVVGAVTDVVGITAVLVGVAAFLLLFALVSSRVGGLQNGEDAPQPAPEGESNSVDTS</sequence>
<organism evidence="3">
    <name type="scientific">marine sediment metagenome</name>
    <dbReference type="NCBI Taxonomy" id="412755"/>
    <lineage>
        <taxon>unclassified sequences</taxon>
        <taxon>metagenomes</taxon>
        <taxon>ecological metagenomes</taxon>
    </lineage>
</organism>
<keyword evidence="2" id="KW-1133">Transmembrane helix</keyword>
<keyword evidence="2" id="KW-0812">Transmembrane</keyword>
<feature type="region of interest" description="Disordered" evidence="1">
    <location>
        <begin position="47"/>
        <end position="69"/>
    </location>
</feature>
<feature type="transmembrane region" description="Helical" evidence="2">
    <location>
        <begin position="12"/>
        <end position="41"/>
    </location>
</feature>
<accession>A0A0F9DPY6</accession>
<evidence type="ECO:0000313" key="3">
    <source>
        <dbReference type="EMBL" id="KKL19721.1"/>
    </source>
</evidence>
<feature type="non-terminal residue" evidence="3">
    <location>
        <position position="1"/>
    </location>
</feature>